<keyword evidence="11" id="KW-1185">Reference proteome</keyword>
<gene>
    <name evidence="10" type="primary">gerKC</name>
    <name evidence="10" type="ORF">LYSBPC_21630</name>
</gene>
<dbReference type="InterPro" id="IPR038501">
    <property type="entry name" value="Spore_GerAC_C_sf"/>
</dbReference>
<evidence type="ECO:0000256" key="1">
    <source>
        <dbReference type="ARBA" id="ARBA00004635"/>
    </source>
</evidence>
<evidence type="ECO:0000256" key="4">
    <source>
        <dbReference type="ARBA" id="ARBA00022729"/>
    </source>
</evidence>
<evidence type="ECO:0000259" key="8">
    <source>
        <dbReference type="Pfam" id="PF05504"/>
    </source>
</evidence>
<comment type="caution">
    <text evidence="10">The sequence shown here is derived from an EMBL/GenBank/DDBJ whole genome shotgun (WGS) entry which is preliminary data.</text>
</comment>
<accession>A0ABQ5NL03</accession>
<keyword evidence="5" id="KW-0472">Membrane</keyword>
<dbReference type="RefSeq" id="WP_264988783.1">
    <property type="nucleotide sequence ID" value="NZ_BRZA01000002.1"/>
</dbReference>
<feature type="domain" description="Spore germination GerAC-like C-terminal" evidence="8">
    <location>
        <begin position="223"/>
        <end position="383"/>
    </location>
</feature>
<dbReference type="PROSITE" id="PS51257">
    <property type="entry name" value="PROKAR_LIPOPROTEIN"/>
    <property type="match status" value="1"/>
</dbReference>
<protein>
    <submittedName>
        <fullName evidence="10">Spore germination protein KC</fullName>
    </submittedName>
</protein>
<dbReference type="PANTHER" id="PTHR35789:SF1">
    <property type="entry name" value="SPORE GERMINATION PROTEIN B3"/>
    <property type="match status" value="1"/>
</dbReference>
<dbReference type="PANTHER" id="PTHR35789">
    <property type="entry name" value="SPORE GERMINATION PROTEIN B3"/>
    <property type="match status" value="1"/>
</dbReference>
<dbReference type="Pfam" id="PF25198">
    <property type="entry name" value="Spore_GerAC_N"/>
    <property type="match status" value="1"/>
</dbReference>
<dbReference type="EMBL" id="BRZA01000002">
    <property type="protein sequence ID" value="GLC89036.1"/>
    <property type="molecule type" value="Genomic_DNA"/>
</dbReference>
<dbReference type="Gene3D" id="6.20.190.10">
    <property type="entry name" value="Nutrient germinant receptor protein C, domain 1"/>
    <property type="match status" value="1"/>
</dbReference>
<evidence type="ECO:0000259" key="9">
    <source>
        <dbReference type="Pfam" id="PF25198"/>
    </source>
</evidence>
<evidence type="ECO:0000256" key="3">
    <source>
        <dbReference type="ARBA" id="ARBA00022544"/>
    </source>
</evidence>
<keyword evidence="3" id="KW-0309">Germination</keyword>
<dbReference type="Gene3D" id="3.30.300.210">
    <property type="entry name" value="Nutrient germinant receptor protein C, domain 3"/>
    <property type="match status" value="1"/>
</dbReference>
<keyword evidence="6" id="KW-0564">Palmitate</keyword>
<dbReference type="NCBIfam" id="TIGR02887">
    <property type="entry name" value="spore_ger_x_C"/>
    <property type="match status" value="1"/>
</dbReference>
<evidence type="ECO:0000256" key="7">
    <source>
        <dbReference type="ARBA" id="ARBA00023288"/>
    </source>
</evidence>
<evidence type="ECO:0000256" key="2">
    <source>
        <dbReference type="ARBA" id="ARBA00007886"/>
    </source>
</evidence>
<evidence type="ECO:0000313" key="10">
    <source>
        <dbReference type="EMBL" id="GLC89036.1"/>
    </source>
</evidence>
<keyword evidence="7" id="KW-0449">Lipoprotein</keyword>
<dbReference type="InterPro" id="IPR057336">
    <property type="entry name" value="GerAC_N"/>
</dbReference>
<comment type="similarity">
    <text evidence="2">Belongs to the GerABKC lipoprotein family.</text>
</comment>
<dbReference type="InterPro" id="IPR046953">
    <property type="entry name" value="Spore_GerAC-like_C"/>
</dbReference>
<organism evidence="10 11">
    <name type="scientific">Lysinibacillus piscis</name>
    <dbReference type="NCBI Taxonomy" id="2518931"/>
    <lineage>
        <taxon>Bacteria</taxon>
        <taxon>Bacillati</taxon>
        <taxon>Bacillota</taxon>
        <taxon>Bacilli</taxon>
        <taxon>Bacillales</taxon>
        <taxon>Bacillaceae</taxon>
        <taxon>Lysinibacillus</taxon>
    </lineage>
</organism>
<evidence type="ECO:0000256" key="5">
    <source>
        <dbReference type="ARBA" id="ARBA00023136"/>
    </source>
</evidence>
<evidence type="ECO:0000313" key="11">
    <source>
        <dbReference type="Proteomes" id="UP001065593"/>
    </source>
</evidence>
<dbReference type="Pfam" id="PF05504">
    <property type="entry name" value="Spore_GerAC"/>
    <property type="match status" value="1"/>
</dbReference>
<reference evidence="10" key="1">
    <citation type="submission" date="2022-08" db="EMBL/GenBank/DDBJ databases">
        <title>Draft genome sequence of Lysinibacillus sp. strain KH24.</title>
        <authorList>
            <person name="Kanbe H."/>
            <person name="Itoh H."/>
        </authorList>
    </citation>
    <scope>NUCLEOTIDE SEQUENCE</scope>
    <source>
        <strain evidence="10">KH24</strain>
    </source>
</reference>
<keyword evidence="4" id="KW-0732">Signal</keyword>
<proteinExistence type="inferred from homology"/>
<name>A0ABQ5NL03_9BACI</name>
<evidence type="ECO:0000256" key="6">
    <source>
        <dbReference type="ARBA" id="ARBA00023139"/>
    </source>
</evidence>
<feature type="domain" description="Spore germination protein N-terminal" evidence="9">
    <location>
        <begin position="23"/>
        <end position="196"/>
    </location>
</feature>
<comment type="subcellular location">
    <subcellularLocation>
        <location evidence="1">Membrane</location>
        <topology evidence="1">Lipid-anchor</topology>
    </subcellularLocation>
</comment>
<dbReference type="InterPro" id="IPR008844">
    <property type="entry name" value="Spore_GerAC-like"/>
</dbReference>
<sequence length="401" mass="45017">MHKLQLIGCLLIVSLLLSGCWSKRELNELAIVTALGIDKVDDGFEISIQIVEPSEISAKQPSAGRSPVITYHERGKTVFEAIRKITTLAARKPYFSHLQIVVIGEELAKSNMVDVLDFISRDHEFRNDFNIIVSHEVNAKEVLSILTPIEKIPASKMLNSLQASEKVWGSVLTVNIDDLINTLSNNEESAVISAITMDGSKSLGMSQTNVQQAETSTLLKYIGLAIFKNGQQIGLLNAEDSRGISYLDNKIESTVEIISCPKEGTLTTEITHAQTKIKGRFEGNMPQLKVQITIEQNVGEVECMLNLGEKKTIEMINKRTEELIHKRIEHTLQILQQDYQVDVLSFGEVLHRKDPEKWKKIKKDWLAIFSEMPIHIEVNVKTQALGTMENFPVRNEKNMGE</sequence>
<dbReference type="Proteomes" id="UP001065593">
    <property type="component" value="Unassembled WGS sequence"/>
</dbReference>